<keyword evidence="4" id="KW-1185">Reference proteome</keyword>
<dbReference type="EMBL" id="BQKB01000013">
    <property type="protein sequence ID" value="GJM52583.1"/>
    <property type="molecule type" value="Genomic_DNA"/>
</dbReference>
<dbReference type="Proteomes" id="UP001208692">
    <property type="component" value="Unassembled WGS sequence"/>
</dbReference>
<dbReference type="EMBL" id="BQKA01000006">
    <property type="protein sequence ID" value="GJM49433.1"/>
    <property type="molecule type" value="Genomic_DNA"/>
</dbReference>
<proteinExistence type="predicted"/>
<dbReference type="Proteomes" id="UP001207736">
    <property type="component" value="Unassembled WGS sequence"/>
</dbReference>
<evidence type="ECO:0008006" key="5">
    <source>
        <dbReference type="Google" id="ProtNLM"/>
    </source>
</evidence>
<evidence type="ECO:0000313" key="3">
    <source>
        <dbReference type="Proteomes" id="UP001207736"/>
    </source>
</evidence>
<comment type="caution">
    <text evidence="1">The sequence shown here is derived from an EMBL/GenBank/DDBJ whole genome shotgun (WGS) entry which is preliminary data.</text>
</comment>
<accession>A0AAV5AVA1</accession>
<reference evidence="1 4" key="1">
    <citation type="submission" date="2021-11" db="EMBL/GenBank/DDBJ databases">
        <title>Draft genome sequence of Capnocytophaga sp. strain KC07075 isolated from cat oral cavity.</title>
        <authorList>
            <person name="Suzuki M."/>
            <person name="Imaoka K."/>
            <person name="Kimura M."/>
            <person name="Morikawa S."/>
            <person name="Maeda K."/>
        </authorList>
    </citation>
    <scope>NUCLEOTIDE SEQUENCE</scope>
    <source>
        <strain evidence="1">KC07075</strain>
        <strain evidence="2 4">KC07079</strain>
    </source>
</reference>
<evidence type="ECO:0000313" key="4">
    <source>
        <dbReference type="Proteomes" id="UP001208692"/>
    </source>
</evidence>
<name>A0AAV5AVA1_9FLAO</name>
<organism evidence="1 3">
    <name type="scientific">Capnocytophaga catalasegens</name>
    <dbReference type="NCBI Taxonomy" id="1004260"/>
    <lineage>
        <taxon>Bacteria</taxon>
        <taxon>Pseudomonadati</taxon>
        <taxon>Bacteroidota</taxon>
        <taxon>Flavobacteriia</taxon>
        <taxon>Flavobacteriales</taxon>
        <taxon>Flavobacteriaceae</taxon>
        <taxon>Capnocytophaga</taxon>
    </lineage>
</organism>
<sequence length="94" mass="11044">MKTAHNSTFFKILDQKKIDMIQVRLKQEVIELLKIPQYMAQLMIAIGSSEKNIKTWIRTNLDKITNYATLYAISKILEIPIEYLIDIECKRSLK</sequence>
<gene>
    <name evidence="1" type="ORF">RCZ15_04080</name>
    <name evidence="2" type="ORF">RCZ16_09000</name>
</gene>
<protein>
    <recommendedName>
        <fullName evidence="5">HTH cro/C1-type domain-containing protein</fullName>
    </recommendedName>
</protein>
<evidence type="ECO:0000313" key="1">
    <source>
        <dbReference type="EMBL" id="GJM49433.1"/>
    </source>
</evidence>
<evidence type="ECO:0000313" key="2">
    <source>
        <dbReference type="EMBL" id="GJM52583.1"/>
    </source>
</evidence>
<dbReference type="AlphaFoldDB" id="A0AAV5AVA1"/>